<accession>A0ACB9ZYQ5</accession>
<comment type="caution">
    <text evidence="1">The sequence shown here is derived from an EMBL/GenBank/DDBJ whole genome shotgun (WGS) entry which is preliminary data.</text>
</comment>
<proteinExistence type="predicted"/>
<gene>
    <name evidence="1" type="ORF">M9H77_30587</name>
</gene>
<protein>
    <submittedName>
        <fullName evidence="1">Uncharacterized protein</fullName>
    </submittedName>
</protein>
<keyword evidence="2" id="KW-1185">Reference proteome</keyword>
<reference evidence="2" key="1">
    <citation type="journal article" date="2023" name="Nat. Plants">
        <title>Single-cell RNA sequencing provides a high-resolution roadmap for understanding the multicellular compartmentation of specialized metabolism.</title>
        <authorList>
            <person name="Sun S."/>
            <person name="Shen X."/>
            <person name="Li Y."/>
            <person name="Li Y."/>
            <person name="Wang S."/>
            <person name="Li R."/>
            <person name="Zhang H."/>
            <person name="Shen G."/>
            <person name="Guo B."/>
            <person name="Wei J."/>
            <person name="Xu J."/>
            <person name="St-Pierre B."/>
            <person name="Chen S."/>
            <person name="Sun C."/>
        </authorList>
    </citation>
    <scope>NUCLEOTIDE SEQUENCE [LARGE SCALE GENOMIC DNA]</scope>
</reference>
<sequence length="167" mass="19320">MEDIIVEAQTLRTTSRPLSYNNLKLPLLCGIFGPYDYEAWEQKVESLLYAYCVREEEKFQLVLNLFLMRVNIKSAQKRKKVSLRKVRVKENECFIGKKESEKEEQREEEIVLLEKSEGVNFNSNEASSFFASESLCAQNFEDPSKGEDGKLAYKCIKTINLFPSNPT</sequence>
<name>A0ACB9ZYQ5_CATRO</name>
<dbReference type="EMBL" id="CM044707">
    <property type="protein sequence ID" value="KAI5653400.1"/>
    <property type="molecule type" value="Genomic_DNA"/>
</dbReference>
<dbReference type="Proteomes" id="UP001060085">
    <property type="component" value="Linkage Group LG07"/>
</dbReference>
<evidence type="ECO:0000313" key="2">
    <source>
        <dbReference type="Proteomes" id="UP001060085"/>
    </source>
</evidence>
<organism evidence="1 2">
    <name type="scientific">Catharanthus roseus</name>
    <name type="common">Madagascar periwinkle</name>
    <name type="synonym">Vinca rosea</name>
    <dbReference type="NCBI Taxonomy" id="4058"/>
    <lineage>
        <taxon>Eukaryota</taxon>
        <taxon>Viridiplantae</taxon>
        <taxon>Streptophyta</taxon>
        <taxon>Embryophyta</taxon>
        <taxon>Tracheophyta</taxon>
        <taxon>Spermatophyta</taxon>
        <taxon>Magnoliopsida</taxon>
        <taxon>eudicotyledons</taxon>
        <taxon>Gunneridae</taxon>
        <taxon>Pentapetalae</taxon>
        <taxon>asterids</taxon>
        <taxon>lamiids</taxon>
        <taxon>Gentianales</taxon>
        <taxon>Apocynaceae</taxon>
        <taxon>Rauvolfioideae</taxon>
        <taxon>Vinceae</taxon>
        <taxon>Catharanthinae</taxon>
        <taxon>Catharanthus</taxon>
    </lineage>
</organism>
<evidence type="ECO:0000313" key="1">
    <source>
        <dbReference type="EMBL" id="KAI5653400.1"/>
    </source>
</evidence>